<keyword evidence="8" id="KW-1185">Reference proteome</keyword>
<dbReference type="AlphaFoldDB" id="A0A2Z4FLG5"/>
<dbReference type="HAMAP" id="MF_01007">
    <property type="entry name" value="16SrRNA_methyltr_H"/>
    <property type="match status" value="1"/>
</dbReference>
<evidence type="ECO:0000256" key="1">
    <source>
        <dbReference type="ARBA" id="ARBA00010396"/>
    </source>
</evidence>
<keyword evidence="2 6" id="KW-0698">rRNA processing</keyword>
<comment type="catalytic activity">
    <reaction evidence="6">
        <text>cytidine(1402) in 16S rRNA + S-adenosyl-L-methionine = N(4)-methylcytidine(1402) in 16S rRNA + S-adenosyl-L-homocysteine + H(+)</text>
        <dbReference type="Rhea" id="RHEA:42928"/>
        <dbReference type="Rhea" id="RHEA-COMP:10286"/>
        <dbReference type="Rhea" id="RHEA-COMP:10287"/>
        <dbReference type="ChEBI" id="CHEBI:15378"/>
        <dbReference type="ChEBI" id="CHEBI:57856"/>
        <dbReference type="ChEBI" id="CHEBI:59789"/>
        <dbReference type="ChEBI" id="CHEBI:74506"/>
        <dbReference type="ChEBI" id="CHEBI:82748"/>
        <dbReference type="EC" id="2.1.1.199"/>
    </reaction>
</comment>
<proteinExistence type="inferred from homology"/>
<dbReference type="GO" id="GO:0005737">
    <property type="term" value="C:cytoplasm"/>
    <property type="evidence" value="ECO:0007669"/>
    <property type="project" value="UniProtKB-SubCell"/>
</dbReference>
<dbReference type="PIRSF" id="PIRSF004486">
    <property type="entry name" value="MraW"/>
    <property type="match status" value="1"/>
</dbReference>
<dbReference type="GO" id="GO:0071424">
    <property type="term" value="F:rRNA (cytosine-N4-)-methyltransferase activity"/>
    <property type="evidence" value="ECO:0007669"/>
    <property type="project" value="UniProtKB-UniRule"/>
</dbReference>
<dbReference type="InterPro" id="IPR029063">
    <property type="entry name" value="SAM-dependent_MTases_sf"/>
</dbReference>
<comment type="function">
    <text evidence="6">Specifically methylates the N4 position of cytidine in position 1402 (C1402) of 16S rRNA.</text>
</comment>
<keyword evidence="6" id="KW-0963">Cytoplasm</keyword>
<protein>
    <recommendedName>
        <fullName evidence="6">Ribosomal RNA small subunit methyltransferase H</fullName>
        <ecNumber evidence="6">2.1.1.199</ecNumber>
    </recommendedName>
    <alternativeName>
        <fullName evidence="6">16S rRNA m(4)C1402 methyltransferase</fullName>
    </alternativeName>
    <alternativeName>
        <fullName evidence="6">rRNA (cytosine-N(4)-)-methyltransferase RsmH</fullName>
    </alternativeName>
</protein>
<feature type="binding site" evidence="6">
    <location>
        <position position="73"/>
    </location>
    <ligand>
        <name>S-adenosyl-L-methionine</name>
        <dbReference type="ChEBI" id="CHEBI:59789"/>
    </ligand>
</feature>
<dbReference type="Proteomes" id="UP000249799">
    <property type="component" value="Chromosome"/>
</dbReference>
<comment type="subcellular location">
    <subcellularLocation>
        <location evidence="6">Cytoplasm</location>
    </subcellularLocation>
</comment>
<comment type="similarity">
    <text evidence="1 6">Belongs to the methyltransferase superfamily. RsmH family.</text>
</comment>
<dbReference type="GO" id="GO:0070475">
    <property type="term" value="P:rRNA base methylation"/>
    <property type="evidence" value="ECO:0007669"/>
    <property type="project" value="UniProtKB-UniRule"/>
</dbReference>
<dbReference type="PANTHER" id="PTHR11265:SF0">
    <property type="entry name" value="12S RRNA N4-METHYLCYTIDINE METHYLTRANSFERASE"/>
    <property type="match status" value="1"/>
</dbReference>
<dbReference type="InterPro" id="IPR002903">
    <property type="entry name" value="RsmH"/>
</dbReference>
<accession>A0A2Z4FLG5</accession>
<feature type="binding site" evidence="6">
    <location>
        <begin position="53"/>
        <end position="55"/>
    </location>
    <ligand>
        <name>S-adenosyl-L-methionine</name>
        <dbReference type="ChEBI" id="CHEBI:59789"/>
    </ligand>
</feature>
<dbReference type="SUPFAM" id="SSF53335">
    <property type="entry name" value="S-adenosyl-L-methionine-dependent methyltransferases"/>
    <property type="match status" value="1"/>
</dbReference>
<evidence type="ECO:0000256" key="4">
    <source>
        <dbReference type="ARBA" id="ARBA00022679"/>
    </source>
</evidence>
<keyword evidence="5 6" id="KW-0949">S-adenosyl-L-methionine</keyword>
<feature type="binding site" evidence="6">
    <location>
        <position position="128"/>
    </location>
    <ligand>
        <name>S-adenosyl-L-methionine</name>
        <dbReference type="ChEBI" id="CHEBI:59789"/>
    </ligand>
</feature>
<reference evidence="7 8" key="1">
    <citation type="submission" date="2018-06" db="EMBL/GenBank/DDBJ databases">
        <title>Lujinxingia sediminis gen. nov. sp. nov., a new facultative anaerobic member of the class Deltaproteobacteria, and proposal of Lujinxingaceae fam. nov.</title>
        <authorList>
            <person name="Guo L.-Y."/>
            <person name="Li C.-M."/>
            <person name="Wang S."/>
            <person name="Du Z.-J."/>
        </authorList>
    </citation>
    <scope>NUCLEOTIDE SEQUENCE [LARGE SCALE GENOMIC DNA]</scope>
    <source>
        <strain evidence="7 8">FA350</strain>
    </source>
</reference>
<keyword evidence="4 6" id="KW-0808">Transferase</keyword>
<gene>
    <name evidence="6" type="primary">rsmH</name>
    <name evidence="7" type="ORF">DN745_09345</name>
</gene>
<keyword evidence="3 6" id="KW-0489">Methyltransferase</keyword>
<sequence length="334" mass="35933">MGLLGAVIRREFSVPNTLKYATEYHTPIMVDEVIRYLQVRPGARFVDGTAGGGGHSAAILDAGAPSAQLLSIDRDPEAIAQVQARLAGAGDRFRVVQGNYGDVERICAENDFSPVDGFLVDAGVSSHQLDEAERGFSFRRAGPLDMRMGPDAPSLAEYLADVEPRELMRVLSVYGEIRSAKRVALAILEAFEAGKLHSTVDLTAVVEDTIGGGARGGGQKTKIHPATLVFQGLRIAINRELDTLEAAVRAIPKVVKPGGRAAFISFHSLEDRIVKHGFRELANDCVCPPDFPICACDERAKVKVLTSRALTAGPAELEQNPRARSAKLRVVEVL</sequence>
<feature type="binding site" evidence="6">
    <location>
        <position position="121"/>
    </location>
    <ligand>
        <name>S-adenosyl-L-methionine</name>
        <dbReference type="ChEBI" id="CHEBI:59789"/>
    </ligand>
</feature>
<dbReference type="NCBIfam" id="TIGR00006">
    <property type="entry name" value="16S rRNA (cytosine(1402)-N(4))-methyltransferase RsmH"/>
    <property type="match status" value="1"/>
</dbReference>
<evidence type="ECO:0000256" key="6">
    <source>
        <dbReference type="HAMAP-Rule" id="MF_01007"/>
    </source>
</evidence>
<evidence type="ECO:0000256" key="2">
    <source>
        <dbReference type="ARBA" id="ARBA00022552"/>
    </source>
</evidence>
<dbReference type="KEGG" id="bsed:DN745_09345"/>
<dbReference type="Gene3D" id="1.10.150.170">
    <property type="entry name" value="Putative methyltransferase TM0872, insert domain"/>
    <property type="match status" value="1"/>
</dbReference>
<dbReference type="InterPro" id="IPR023397">
    <property type="entry name" value="SAM-dep_MeTrfase_MraW_recog"/>
</dbReference>
<dbReference type="EMBL" id="CP030032">
    <property type="protein sequence ID" value="AWV89534.1"/>
    <property type="molecule type" value="Genomic_DNA"/>
</dbReference>
<dbReference type="Pfam" id="PF01795">
    <property type="entry name" value="Methyltransf_5"/>
    <property type="match status" value="1"/>
</dbReference>
<name>A0A2Z4FLG5_9DELT</name>
<evidence type="ECO:0000256" key="3">
    <source>
        <dbReference type="ARBA" id="ARBA00022603"/>
    </source>
</evidence>
<evidence type="ECO:0000256" key="5">
    <source>
        <dbReference type="ARBA" id="ARBA00022691"/>
    </source>
</evidence>
<dbReference type="Gene3D" id="3.40.50.150">
    <property type="entry name" value="Vaccinia Virus protein VP39"/>
    <property type="match status" value="1"/>
</dbReference>
<feature type="binding site" evidence="6">
    <location>
        <position position="100"/>
    </location>
    <ligand>
        <name>S-adenosyl-L-methionine</name>
        <dbReference type="ChEBI" id="CHEBI:59789"/>
    </ligand>
</feature>
<dbReference type="OrthoDB" id="9806637at2"/>
<organism evidence="7 8">
    <name type="scientific">Bradymonas sediminis</name>
    <dbReference type="NCBI Taxonomy" id="1548548"/>
    <lineage>
        <taxon>Bacteria</taxon>
        <taxon>Deltaproteobacteria</taxon>
        <taxon>Bradymonadales</taxon>
        <taxon>Bradymonadaceae</taxon>
        <taxon>Bradymonas</taxon>
    </lineage>
</organism>
<dbReference type="SUPFAM" id="SSF81799">
    <property type="entry name" value="Putative methyltransferase TM0872, insert domain"/>
    <property type="match status" value="1"/>
</dbReference>
<dbReference type="EC" id="2.1.1.199" evidence="6"/>
<dbReference type="PANTHER" id="PTHR11265">
    <property type="entry name" value="S-ADENOSYL-METHYLTRANSFERASE MRAW"/>
    <property type="match status" value="1"/>
</dbReference>
<evidence type="ECO:0000313" key="7">
    <source>
        <dbReference type="EMBL" id="AWV89534.1"/>
    </source>
</evidence>
<evidence type="ECO:0000313" key="8">
    <source>
        <dbReference type="Proteomes" id="UP000249799"/>
    </source>
</evidence>